<dbReference type="AlphaFoldDB" id="A0A232EYM1"/>
<comment type="caution">
    <text evidence="2">The sequence shown here is derived from an EMBL/GenBank/DDBJ whole genome shotgun (WGS) entry which is preliminary data.</text>
</comment>
<feature type="compositionally biased region" description="Low complexity" evidence="1">
    <location>
        <begin position="16"/>
        <end position="26"/>
    </location>
</feature>
<reference evidence="2 3" key="1">
    <citation type="journal article" date="2017" name="Curr. Biol.">
        <title>The Evolution of Venom by Co-option of Single-Copy Genes.</title>
        <authorList>
            <person name="Martinson E.O."/>
            <person name="Mrinalini"/>
            <person name="Kelkar Y.D."/>
            <person name="Chang C.H."/>
            <person name="Werren J.H."/>
        </authorList>
    </citation>
    <scope>NUCLEOTIDE SEQUENCE [LARGE SCALE GENOMIC DNA]</scope>
    <source>
        <strain evidence="2 3">Alberta</strain>
        <tissue evidence="2">Whole body</tissue>
    </source>
</reference>
<evidence type="ECO:0000256" key="1">
    <source>
        <dbReference type="SAM" id="MobiDB-lite"/>
    </source>
</evidence>
<organism evidence="2 3">
    <name type="scientific">Trichomalopsis sarcophagae</name>
    <dbReference type="NCBI Taxonomy" id="543379"/>
    <lineage>
        <taxon>Eukaryota</taxon>
        <taxon>Metazoa</taxon>
        <taxon>Ecdysozoa</taxon>
        <taxon>Arthropoda</taxon>
        <taxon>Hexapoda</taxon>
        <taxon>Insecta</taxon>
        <taxon>Pterygota</taxon>
        <taxon>Neoptera</taxon>
        <taxon>Endopterygota</taxon>
        <taxon>Hymenoptera</taxon>
        <taxon>Apocrita</taxon>
        <taxon>Proctotrupomorpha</taxon>
        <taxon>Chalcidoidea</taxon>
        <taxon>Pteromalidae</taxon>
        <taxon>Pteromalinae</taxon>
        <taxon>Trichomalopsis</taxon>
    </lineage>
</organism>
<proteinExistence type="predicted"/>
<evidence type="ECO:0000313" key="3">
    <source>
        <dbReference type="Proteomes" id="UP000215335"/>
    </source>
</evidence>
<sequence length="129" mass="14668">DAYGRQNYEVEEPLVTFPDPDTPPANDNTTILSSVTASPVSSVDSFCPFDAIDNPLNMTDMQGIKNHTTSSDTMKFEQKKMTRASSTKVFKVSLWNLTQKNHLYTWNPTDSEKIPKTFHRVPQWPSRDN</sequence>
<dbReference type="STRING" id="543379.A0A232EYM1"/>
<feature type="region of interest" description="Disordered" evidence="1">
    <location>
        <begin position="1"/>
        <end position="26"/>
    </location>
</feature>
<dbReference type="Proteomes" id="UP000215335">
    <property type="component" value="Unassembled WGS sequence"/>
</dbReference>
<evidence type="ECO:0000313" key="2">
    <source>
        <dbReference type="EMBL" id="OXU23387.1"/>
    </source>
</evidence>
<feature type="compositionally biased region" description="Polar residues" evidence="1">
    <location>
        <begin position="60"/>
        <end position="73"/>
    </location>
</feature>
<accession>A0A232EYM1</accession>
<protein>
    <submittedName>
        <fullName evidence="2">Uncharacterized protein</fullName>
    </submittedName>
</protein>
<gene>
    <name evidence="2" type="ORF">TSAR_007940</name>
</gene>
<keyword evidence="3" id="KW-1185">Reference proteome</keyword>
<feature type="region of interest" description="Disordered" evidence="1">
    <location>
        <begin position="60"/>
        <end position="80"/>
    </location>
</feature>
<name>A0A232EYM1_9HYME</name>
<feature type="non-terminal residue" evidence="2">
    <location>
        <position position="1"/>
    </location>
</feature>
<dbReference type="EMBL" id="NNAY01001627">
    <property type="protein sequence ID" value="OXU23387.1"/>
    <property type="molecule type" value="Genomic_DNA"/>
</dbReference>